<dbReference type="EMBL" id="CP063845">
    <property type="protein sequence ID" value="UFP96339.1"/>
    <property type="molecule type" value="Genomic_DNA"/>
</dbReference>
<reference evidence="1 2" key="1">
    <citation type="journal article" date="2021" name="Genome Biol. Evol.">
        <title>Complete Genome Sequencing of a Novel Gloeobacter Species from a Waterfall Cave in Mexico.</title>
        <authorList>
            <person name="Saw J.H."/>
            <person name="Cardona T."/>
            <person name="Montejano G."/>
        </authorList>
    </citation>
    <scope>NUCLEOTIDE SEQUENCE [LARGE SCALE GENOMIC DNA]</scope>
    <source>
        <strain evidence="1">MG652769</strain>
    </source>
</reference>
<proteinExistence type="predicted"/>
<dbReference type="RefSeq" id="WP_230843584.1">
    <property type="nucleotide sequence ID" value="NZ_CP063845.1"/>
</dbReference>
<name>A0ABY3PSC7_9CYAN</name>
<dbReference type="Proteomes" id="UP001054846">
    <property type="component" value="Chromosome"/>
</dbReference>
<organism evidence="1 2">
    <name type="scientific">Gloeobacter morelensis MG652769</name>
    <dbReference type="NCBI Taxonomy" id="2781736"/>
    <lineage>
        <taxon>Bacteria</taxon>
        <taxon>Bacillati</taxon>
        <taxon>Cyanobacteriota</taxon>
        <taxon>Cyanophyceae</taxon>
        <taxon>Gloeobacterales</taxon>
        <taxon>Gloeobacteraceae</taxon>
        <taxon>Gloeobacter</taxon>
        <taxon>Gloeobacter morelensis</taxon>
    </lineage>
</organism>
<gene>
    <name evidence="1" type="ORF">ISF26_09060</name>
</gene>
<evidence type="ECO:0000313" key="1">
    <source>
        <dbReference type="EMBL" id="UFP96339.1"/>
    </source>
</evidence>
<sequence>MSVACASIRIPFAKAPFGGRAPGESGHCPTVASRYRYRVSCTQHRRAASVSLGEVYLDGRFLCRFLRVECHRSHHPAPTLSVGIQFGFVGNPPTTCEAALTLHRKPGSDLFAVEIWSSLEPPPGKGHDFSILQRMGREGAITRLRSCSPAFEHCESLRHVELVFASSCTPLPGRRHAYRSHRPGASALRRAHQPAFEVAEAR</sequence>
<protein>
    <submittedName>
        <fullName evidence="1">Uncharacterized protein</fullName>
    </submittedName>
</protein>
<accession>A0ABY3PSC7</accession>
<keyword evidence="2" id="KW-1185">Reference proteome</keyword>
<evidence type="ECO:0000313" key="2">
    <source>
        <dbReference type="Proteomes" id="UP001054846"/>
    </source>
</evidence>